<keyword evidence="4" id="KW-1185">Reference proteome</keyword>
<dbReference type="Proteomes" id="UP000198852">
    <property type="component" value="Unassembled WGS sequence"/>
</dbReference>
<dbReference type="AlphaFoldDB" id="A0A1I6REC4"/>
<feature type="region of interest" description="Disordered" evidence="1">
    <location>
        <begin position="325"/>
        <end position="355"/>
    </location>
</feature>
<dbReference type="Gene3D" id="3.90.920.10">
    <property type="entry name" value="DNA primase, PRIM domain"/>
    <property type="match status" value="1"/>
</dbReference>
<proteinExistence type="predicted"/>
<evidence type="ECO:0000256" key="1">
    <source>
        <dbReference type="SAM" id="MobiDB-lite"/>
    </source>
</evidence>
<sequence length="355" mass="39008">MAWLRGSGGGPSLAFGGRAPEVVVGEAVTLDVGGTAVPVSHPDKVFFPARGETKLDLVRYYQAVAEPLLRTLGGRPLLMERHPDGASGKSFFQKRVPASAPEWLRTTVVETPNGTTSHALVAADLAHVVWAVNMGCLGFHVWPYQAGHPEIIDELRIDLDPSPGVGYAEVREAAARTREFLAEDGIDVRVKTSGSRGLHLYVALAPEWDSYRVRAAAVALARELERRHPDLITAQWWKEQRGRRVFVDFNQNAPHKTVFGAWCARPKVGGQVSTPIGWDELDDVAPDQLTIATVPGRLAERGDPWADARPQTIVPLLERYDRDIEGGMQDAPWPPVYPKQPNEPPRVAPSRAKRD</sequence>
<feature type="compositionally biased region" description="Pro residues" evidence="1">
    <location>
        <begin position="332"/>
        <end position="347"/>
    </location>
</feature>
<reference evidence="4" key="1">
    <citation type="submission" date="2016-10" db="EMBL/GenBank/DDBJ databases">
        <authorList>
            <person name="Varghese N."/>
            <person name="Submissions S."/>
        </authorList>
    </citation>
    <scope>NUCLEOTIDE SEQUENCE [LARGE SCALE GENOMIC DNA]</scope>
    <source>
        <strain evidence="4">DSM 44771</strain>
    </source>
</reference>
<dbReference type="GO" id="GO:0016874">
    <property type="term" value="F:ligase activity"/>
    <property type="evidence" value="ECO:0007669"/>
    <property type="project" value="UniProtKB-KW"/>
</dbReference>
<keyword evidence="3" id="KW-0436">Ligase</keyword>
<evidence type="ECO:0000313" key="4">
    <source>
        <dbReference type="Proteomes" id="UP000198852"/>
    </source>
</evidence>
<evidence type="ECO:0000259" key="2">
    <source>
        <dbReference type="Pfam" id="PF21686"/>
    </source>
</evidence>
<organism evidence="3 4">
    <name type="scientific">Saccharopolyspora flava</name>
    <dbReference type="NCBI Taxonomy" id="95161"/>
    <lineage>
        <taxon>Bacteria</taxon>
        <taxon>Bacillati</taxon>
        <taxon>Actinomycetota</taxon>
        <taxon>Actinomycetes</taxon>
        <taxon>Pseudonocardiales</taxon>
        <taxon>Pseudonocardiaceae</taxon>
        <taxon>Saccharopolyspora</taxon>
    </lineage>
</organism>
<evidence type="ECO:0000313" key="3">
    <source>
        <dbReference type="EMBL" id="SFS63069.1"/>
    </source>
</evidence>
<dbReference type="Pfam" id="PF21686">
    <property type="entry name" value="LigD_Prim-Pol"/>
    <property type="match status" value="1"/>
</dbReference>
<dbReference type="InterPro" id="IPR052171">
    <property type="entry name" value="NHEJ_LigD"/>
</dbReference>
<dbReference type="InterPro" id="IPR014145">
    <property type="entry name" value="LigD_pol_dom"/>
</dbReference>
<dbReference type="NCBIfam" id="TIGR02778">
    <property type="entry name" value="ligD_pol"/>
    <property type="match status" value="1"/>
</dbReference>
<dbReference type="STRING" id="95161.SAMN05660874_02134"/>
<protein>
    <submittedName>
        <fullName evidence="3">DNA ligase D</fullName>
    </submittedName>
</protein>
<gene>
    <name evidence="3" type="ORF">SAMN05660874_02134</name>
</gene>
<dbReference type="PANTHER" id="PTHR42705">
    <property type="entry name" value="BIFUNCTIONAL NON-HOMOLOGOUS END JOINING PROTEIN LIGD"/>
    <property type="match status" value="1"/>
</dbReference>
<dbReference type="PANTHER" id="PTHR42705:SF3">
    <property type="entry name" value="ATP-DEPENDENT DNA LIGASE"/>
    <property type="match status" value="1"/>
</dbReference>
<name>A0A1I6REC4_9PSEU</name>
<feature type="domain" description="DNA ligase D polymerase" evidence="2">
    <location>
        <begin position="53"/>
        <end position="305"/>
    </location>
</feature>
<accession>A0A1I6REC4</accession>
<dbReference type="EMBL" id="FOZX01000003">
    <property type="protein sequence ID" value="SFS63069.1"/>
    <property type="molecule type" value="Genomic_DNA"/>
</dbReference>